<dbReference type="Proteomes" id="UP000070620">
    <property type="component" value="Unassembled WGS sequence"/>
</dbReference>
<reference evidence="1 2" key="1">
    <citation type="submission" date="2016-01" db="EMBL/GenBank/DDBJ databases">
        <title>Whole genome sequence and analysis of Micromonospora rosaria DSM 803, which can produce antibacterial substance rosamicin.</title>
        <authorList>
            <person name="Yang H."/>
            <person name="He X."/>
            <person name="Zhu D."/>
        </authorList>
    </citation>
    <scope>NUCLEOTIDE SEQUENCE [LARGE SCALE GENOMIC DNA]</scope>
    <source>
        <strain evidence="1 2">DSM 803</strain>
    </source>
</reference>
<evidence type="ECO:0008006" key="3">
    <source>
        <dbReference type="Google" id="ProtNLM"/>
    </source>
</evidence>
<dbReference type="OrthoDB" id="3393963at2"/>
<gene>
    <name evidence="1" type="ORF">AWW66_00050</name>
</gene>
<dbReference type="RefSeq" id="WP_083978089.1">
    <property type="nucleotide sequence ID" value="NZ_JBIUBN010000012.1"/>
</dbReference>
<keyword evidence="2" id="KW-1185">Reference proteome</keyword>
<evidence type="ECO:0000313" key="1">
    <source>
        <dbReference type="EMBL" id="KXK63887.1"/>
    </source>
</evidence>
<sequence>MTPRPRADGHPEDPVDALATALDTAAATEPGPDRVVAALSLVVGLRAHLDELERRLIGSAREQQVTWAQLSLALGLTSRQAAEQRWLRLSATTTRDPAETRTVRQRQRLVDKQEPAVAALRRAATAAHRWLATDQTWDSRHPRAALARRSLALAVASAEPGALHHLAQRALDDLDEMAAAGVARATHVVVRDLRRAVTRRTAGPSPADANT</sequence>
<name>A0A136PZS1_9ACTN</name>
<dbReference type="AlphaFoldDB" id="A0A136PZS1"/>
<dbReference type="EMBL" id="LRQV01000001">
    <property type="protein sequence ID" value="KXK63887.1"/>
    <property type="molecule type" value="Genomic_DNA"/>
</dbReference>
<proteinExistence type="predicted"/>
<accession>A0A136PZS1</accession>
<protein>
    <recommendedName>
        <fullName evidence="3">HSP18 transcriptional regulator</fullName>
    </recommendedName>
</protein>
<organism evidence="1 2">
    <name type="scientific">Micromonospora rosaria</name>
    <dbReference type="NCBI Taxonomy" id="47874"/>
    <lineage>
        <taxon>Bacteria</taxon>
        <taxon>Bacillati</taxon>
        <taxon>Actinomycetota</taxon>
        <taxon>Actinomycetes</taxon>
        <taxon>Micromonosporales</taxon>
        <taxon>Micromonosporaceae</taxon>
        <taxon>Micromonospora</taxon>
    </lineage>
</organism>
<comment type="caution">
    <text evidence="1">The sequence shown here is derived from an EMBL/GenBank/DDBJ whole genome shotgun (WGS) entry which is preliminary data.</text>
</comment>
<evidence type="ECO:0000313" key="2">
    <source>
        <dbReference type="Proteomes" id="UP000070620"/>
    </source>
</evidence>